<dbReference type="EMBL" id="PHFL01000044">
    <property type="protein sequence ID" value="RFM24298.1"/>
    <property type="molecule type" value="Genomic_DNA"/>
</dbReference>
<evidence type="ECO:0008006" key="3">
    <source>
        <dbReference type="Google" id="ProtNLM"/>
    </source>
</evidence>
<dbReference type="AlphaFoldDB" id="A0A395M259"/>
<protein>
    <recommendedName>
        <fullName evidence="3">RagB/SusD family nutrient uptake outer membrane protein</fullName>
    </recommendedName>
</protein>
<dbReference type="Gene3D" id="1.25.40.390">
    <property type="match status" value="1"/>
</dbReference>
<sequence>MEWAADYVTMTNAFRGFWNFFKVEPRVPWDNTLANSNGDITSIPFQRWHAAISNANDVIRAIEVNRQSAGTPAVNAATLAGAWFVRAMALGYLATSFDRAYIVSPTQDISQRLDLSNYREVMAEAQRSFDRVLRICDSVSFTLPANFINTPSPYTNTQLARLARTYAANFLVQNARNRRENSQTDWNRVLALTEQGMTQDYVIDLDGNNWQNWFVEIAGLQWYWRTDHRVIRHMDPTYPTGYPATGTLRRADSTRDARMRETTGYFKYESSLAFFRLDRGPQLRSHYRFSRYDELYLANGVGPCVFLYAETNRLLRAEALAMLNRIPEAVELLNAGRRTTVGRRPPLPPTASREEVLDAIFVERDLELMMTDFGIHFKDMRRRDALQRGTILHFPVPAIELATRQEALYTYGGVAAADGVNTADGSNSWLGGPTATRFTGGQTQP</sequence>
<gene>
    <name evidence="1" type="ORF">D0433_06635</name>
</gene>
<dbReference type="SUPFAM" id="SSF48452">
    <property type="entry name" value="TPR-like"/>
    <property type="match status" value="1"/>
</dbReference>
<proteinExistence type="predicted"/>
<reference evidence="1 2" key="1">
    <citation type="journal article" date="2011" name="ISME J.">
        <title>Community ecology of hot spring cyanobacterial mats: predominant populations and their functional potential.</title>
        <authorList>
            <person name="Klatt C.G."/>
            <person name="Wood J.M."/>
            <person name="Rusch D.B."/>
            <person name="Bateson M.M."/>
            <person name="Hamamura N."/>
            <person name="Heidelberg J.F."/>
            <person name="Grossman A.R."/>
            <person name="Bhaya D."/>
            <person name="Cohan F.M."/>
            <person name="Kuhl M."/>
            <person name="Bryant D.A."/>
            <person name="Ward D.M."/>
        </authorList>
    </citation>
    <scope>NUCLEOTIDE SEQUENCE [LARGE SCALE GENOMIC DNA]</scope>
    <source>
        <strain evidence="1">OS</strain>
    </source>
</reference>
<dbReference type="InterPro" id="IPR011990">
    <property type="entry name" value="TPR-like_helical_dom_sf"/>
</dbReference>
<organism evidence="1 2">
    <name type="scientific">Candidatus Thermochlorobacter aerophilus</name>
    <dbReference type="NCBI Taxonomy" id="1868324"/>
    <lineage>
        <taxon>Bacteria</taxon>
        <taxon>Pseudomonadati</taxon>
        <taxon>Chlorobiota</taxon>
        <taxon>Chlorobiia</taxon>
        <taxon>Chlorobiales</taxon>
        <taxon>Candidatus Thermochlorobacteriaceae</taxon>
        <taxon>Candidatus Thermochlorobacter</taxon>
    </lineage>
</organism>
<dbReference type="Proteomes" id="UP000266389">
    <property type="component" value="Unassembled WGS sequence"/>
</dbReference>
<comment type="caution">
    <text evidence="1">The sequence shown here is derived from an EMBL/GenBank/DDBJ whole genome shotgun (WGS) entry which is preliminary data.</text>
</comment>
<evidence type="ECO:0000313" key="2">
    <source>
        <dbReference type="Proteomes" id="UP000266389"/>
    </source>
</evidence>
<name>A0A395M259_9BACT</name>
<accession>A0A395M259</accession>
<evidence type="ECO:0000313" key="1">
    <source>
        <dbReference type="EMBL" id="RFM24298.1"/>
    </source>
</evidence>